<dbReference type="Proteomes" id="UP000823773">
    <property type="component" value="Unassembled WGS sequence"/>
</dbReference>
<sequence length="493" mass="52259">MTMPCPRQPRMSGPLDAFRESLAGDDTISALRAGLVGKTAKIEGPFGVKNLVYADYVASGRALMQIEQFILEQVLPYYANSHTEASYCGGFMTRLRRDARAVIAGCCGAGPEHAVIFAGSGATAGINRLVNLLGVTEAVATGRRVRILIGPYEHHSNILPWRESGAEVVEIAECPAGGPDLSALGDALQQPADLTICAFSAASNVTGIVTDVAAVTRIAKAAGAKMVWDYAGAGPYLPIDMSPDDDARIDAVVVSPHKFIGGPGTSGVLILRRDAAVTAKPSWPGGGTVKFVSPTGHDYSQSLEAREEAGTPNVVGDIRAALAFLVKEAIGAAAMQARNADLTRRAIAAWRGNERLELLGPLGPERLPIFSFRVRDGKGGHVHQQLVTRMLSDRFGIQARGGCACAGPYVHRLLGIDDGQSQRLREAILSGQEMLKPGFVRLNFSVLLSDEEVAFILEAVGQLAADAASYEQHYDFDPSRAIFFPRAALALGA</sequence>
<dbReference type="EMBL" id="JAGGJR010000002">
    <property type="protein sequence ID" value="MBP1871576.1"/>
    <property type="molecule type" value="Genomic_DNA"/>
</dbReference>
<comment type="caution">
    <text evidence="1">The sequence shown here is derived from an EMBL/GenBank/DDBJ whole genome shotgun (WGS) entry which is preliminary data.</text>
</comment>
<reference evidence="1" key="1">
    <citation type="submission" date="2021-03" db="EMBL/GenBank/DDBJ databases">
        <title>Genomic Encyclopedia of Type Strains, Phase IV (KMG-IV): sequencing the most valuable type-strain genomes for metagenomic binning, comparative biology and taxonomic classification.</title>
        <authorList>
            <person name="Goeker M."/>
        </authorList>
    </citation>
    <scope>NUCLEOTIDE SEQUENCE</scope>
    <source>
        <strain evidence="1">DSM 18131</strain>
    </source>
</reference>
<accession>A0ACC5SRR1</accession>
<organism evidence="1 2">
    <name type="scientific">Ensifer adhaerens</name>
    <name type="common">Sinorhizobium morelense</name>
    <dbReference type="NCBI Taxonomy" id="106592"/>
    <lineage>
        <taxon>Bacteria</taxon>
        <taxon>Pseudomonadati</taxon>
        <taxon>Pseudomonadota</taxon>
        <taxon>Alphaproteobacteria</taxon>
        <taxon>Hyphomicrobiales</taxon>
        <taxon>Rhizobiaceae</taxon>
        <taxon>Sinorhizobium/Ensifer group</taxon>
        <taxon>Ensifer</taxon>
    </lineage>
</organism>
<keyword evidence="2" id="KW-1185">Reference proteome</keyword>
<proteinExistence type="predicted"/>
<evidence type="ECO:0000313" key="2">
    <source>
        <dbReference type="Proteomes" id="UP000823773"/>
    </source>
</evidence>
<name>A0ACC5SRR1_ENSAD</name>
<evidence type="ECO:0000313" key="1">
    <source>
        <dbReference type="EMBL" id="MBP1871576.1"/>
    </source>
</evidence>
<gene>
    <name evidence="1" type="ORF">J2Z19_001288</name>
</gene>
<protein>
    <submittedName>
        <fullName evidence="1">Selenocysteine lyase/cysteine desulfurase</fullName>
    </submittedName>
</protein>
<keyword evidence="1" id="KW-0456">Lyase</keyword>